<dbReference type="EMBL" id="UZAH01028516">
    <property type="protein sequence ID" value="VDP00660.1"/>
    <property type="molecule type" value="Genomic_DNA"/>
</dbReference>
<accession>A0A183G0V9</accession>
<evidence type="ECO:0000256" key="1">
    <source>
        <dbReference type="SAM" id="MobiDB-lite"/>
    </source>
</evidence>
<name>A0A183G0V9_HELPZ</name>
<dbReference type="AlphaFoldDB" id="A0A183G0V9"/>
<feature type="region of interest" description="Disordered" evidence="1">
    <location>
        <begin position="29"/>
        <end position="56"/>
    </location>
</feature>
<dbReference type="Proteomes" id="UP000050761">
    <property type="component" value="Unassembled WGS sequence"/>
</dbReference>
<evidence type="ECO:0000313" key="3">
    <source>
        <dbReference type="Proteomes" id="UP000050761"/>
    </source>
</evidence>
<evidence type="ECO:0000313" key="4">
    <source>
        <dbReference type="WBParaSite" id="HPBE_0001475501-mRNA-1"/>
    </source>
</evidence>
<proteinExistence type="predicted"/>
<evidence type="ECO:0000313" key="2">
    <source>
        <dbReference type="EMBL" id="VDP00660.1"/>
    </source>
</evidence>
<accession>A0A3P8ABA9</accession>
<sequence length="162" mass="17078">MCGKPPALSPGKKQQPAMLKAAVDPMELAEAGGRDGVDNGTAAEIGPQLSNVQQHGPHRCAVLAKGARGGKEAMSVTFGSKSKLSGKANTQIEALPRNKRKASSETMVDVMRDATNVKSRTKRIEALGKLDRQALKNGVDIDKAVVEMNMDNTRIIDASGKG</sequence>
<gene>
    <name evidence="2" type="ORF">HPBE_LOCUS14756</name>
</gene>
<reference evidence="2 3" key="1">
    <citation type="submission" date="2018-11" db="EMBL/GenBank/DDBJ databases">
        <authorList>
            <consortium name="Pathogen Informatics"/>
        </authorList>
    </citation>
    <scope>NUCLEOTIDE SEQUENCE [LARGE SCALE GENOMIC DNA]</scope>
</reference>
<dbReference type="WBParaSite" id="HPBE_0001475501-mRNA-1">
    <property type="protein sequence ID" value="HPBE_0001475501-mRNA-1"/>
    <property type="gene ID" value="HPBE_0001475501"/>
</dbReference>
<keyword evidence="3" id="KW-1185">Reference proteome</keyword>
<reference evidence="4" key="2">
    <citation type="submission" date="2019-09" db="UniProtKB">
        <authorList>
            <consortium name="WormBaseParasite"/>
        </authorList>
    </citation>
    <scope>IDENTIFICATION</scope>
</reference>
<protein>
    <submittedName>
        <fullName evidence="4">ABC transporter domain-containing protein</fullName>
    </submittedName>
</protein>
<organism evidence="3 4">
    <name type="scientific">Heligmosomoides polygyrus</name>
    <name type="common">Parasitic roundworm</name>
    <dbReference type="NCBI Taxonomy" id="6339"/>
    <lineage>
        <taxon>Eukaryota</taxon>
        <taxon>Metazoa</taxon>
        <taxon>Ecdysozoa</taxon>
        <taxon>Nematoda</taxon>
        <taxon>Chromadorea</taxon>
        <taxon>Rhabditida</taxon>
        <taxon>Rhabditina</taxon>
        <taxon>Rhabditomorpha</taxon>
        <taxon>Strongyloidea</taxon>
        <taxon>Heligmosomidae</taxon>
        <taxon>Heligmosomoides</taxon>
    </lineage>
</organism>